<dbReference type="GO" id="GO:0005737">
    <property type="term" value="C:cytoplasm"/>
    <property type="evidence" value="ECO:0007669"/>
    <property type="project" value="InterPro"/>
</dbReference>
<dbReference type="InterPro" id="IPR007531">
    <property type="entry name" value="Dysbindin"/>
</dbReference>
<name>A0A5N5TCI5_9CRUS</name>
<feature type="compositionally biased region" description="Basic and acidic residues" evidence="3">
    <location>
        <begin position="217"/>
        <end position="226"/>
    </location>
</feature>
<comment type="caution">
    <text evidence="4">The sequence shown here is derived from an EMBL/GenBank/DDBJ whole genome shotgun (WGS) entry which is preliminary data.</text>
</comment>
<evidence type="ECO:0000256" key="2">
    <source>
        <dbReference type="SAM" id="Coils"/>
    </source>
</evidence>
<evidence type="ECO:0000256" key="1">
    <source>
        <dbReference type="ARBA" id="ARBA00008686"/>
    </source>
</evidence>
<comment type="similarity">
    <text evidence="1">Belongs to the dysbindin family.</text>
</comment>
<proteinExistence type="inferred from homology"/>
<feature type="region of interest" description="Disordered" evidence="3">
    <location>
        <begin position="209"/>
        <end position="228"/>
    </location>
</feature>
<dbReference type="AlphaFoldDB" id="A0A5N5TCI5"/>
<feature type="coiled-coil region" evidence="2">
    <location>
        <begin position="168"/>
        <end position="195"/>
    </location>
</feature>
<evidence type="ECO:0000256" key="3">
    <source>
        <dbReference type="SAM" id="MobiDB-lite"/>
    </source>
</evidence>
<gene>
    <name evidence="4" type="primary">DTNBP1</name>
    <name evidence="4" type="ORF">Anas_05741</name>
</gene>
<dbReference type="PANTHER" id="PTHR16294:SF6">
    <property type="entry name" value="DYNAMIN N-TERMINAL DOMAIN-CONTAINING PROTEIN"/>
    <property type="match status" value="1"/>
</dbReference>
<sequence>MFEALRKNIQTVQEGITAGLQRLSVAEKAPSSSESRVDFTAGSDLLELYQTQWATMHHMANQNGQLAEVVDSKITKLMQECEKQHNQIIEIHSLLAHLPNIMSQLHSMLSTIGSVRGLFEEVEGEILTLEDLEEELLLQEKTLDMRLSLALARENTTHKLKQFRNDLSTSHQMKVKELEKKEEEKRKEKEKIYESQFLEDIKEYQARGTIKSISSEKSNEDVKLEDIELDEDRGPLESFLDSAD</sequence>
<dbReference type="OrthoDB" id="2445127at2759"/>
<evidence type="ECO:0000313" key="4">
    <source>
        <dbReference type="EMBL" id="KAB7504261.1"/>
    </source>
</evidence>
<keyword evidence="5" id="KW-1185">Reference proteome</keyword>
<protein>
    <submittedName>
        <fullName evidence="4">Dysbindin</fullName>
    </submittedName>
</protein>
<accession>A0A5N5TCI5</accession>
<evidence type="ECO:0000313" key="5">
    <source>
        <dbReference type="Proteomes" id="UP000326759"/>
    </source>
</evidence>
<organism evidence="4 5">
    <name type="scientific">Armadillidium nasatum</name>
    <dbReference type="NCBI Taxonomy" id="96803"/>
    <lineage>
        <taxon>Eukaryota</taxon>
        <taxon>Metazoa</taxon>
        <taxon>Ecdysozoa</taxon>
        <taxon>Arthropoda</taxon>
        <taxon>Crustacea</taxon>
        <taxon>Multicrustacea</taxon>
        <taxon>Malacostraca</taxon>
        <taxon>Eumalacostraca</taxon>
        <taxon>Peracarida</taxon>
        <taxon>Isopoda</taxon>
        <taxon>Oniscidea</taxon>
        <taxon>Crinocheta</taxon>
        <taxon>Armadillidiidae</taxon>
        <taxon>Armadillidium</taxon>
    </lineage>
</organism>
<dbReference type="Proteomes" id="UP000326759">
    <property type="component" value="Unassembled WGS sequence"/>
</dbReference>
<dbReference type="PANTHER" id="PTHR16294">
    <property type="entry name" value="DYSTROBREVIN BINDING PROTEIN 1 DYSBINDIN"/>
    <property type="match status" value="1"/>
</dbReference>
<keyword evidence="2" id="KW-0175">Coiled coil</keyword>
<dbReference type="EMBL" id="SEYY01003493">
    <property type="protein sequence ID" value="KAB7504261.1"/>
    <property type="molecule type" value="Genomic_DNA"/>
</dbReference>
<reference evidence="4 5" key="1">
    <citation type="journal article" date="2019" name="PLoS Biol.">
        <title>Sex chromosomes control vertical transmission of feminizing Wolbachia symbionts in an isopod.</title>
        <authorList>
            <person name="Becking T."/>
            <person name="Chebbi M.A."/>
            <person name="Giraud I."/>
            <person name="Moumen B."/>
            <person name="Laverre T."/>
            <person name="Caubet Y."/>
            <person name="Peccoud J."/>
            <person name="Gilbert C."/>
            <person name="Cordaux R."/>
        </authorList>
    </citation>
    <scope>NUCLEOTIDE SEQUENCE [LARGE SCALE GENOMIC DNA]</scope>
    <source>
        <strain evidence="4">ANa2</strain>
        <tissue evidence="4">Whole body excluding digestive tract and cuticle</tissue>
    </source>
</reference>